<keyword evidence="2" id="KW-1185">Reference proteome</keyword>
<sequence>MFEFYGWIVLRYHTHDTNEFLQDQAYNRFINYLKDIDTEELSNIRRRNGQDSWTISGLHNHFSNYVLEIYNWVSGNLPGSYGLLYTHDDEDDEDNNKFVVWKLARGKLTRETDSFLSPYIPVVEDEYDPDRND</sequence>
<dbReference type="RefSeq" id="WP_120747600.1">
    <property type="nucleotide sequence ID" value="NZ_RBAH01000008.1"/>
</dbReference>
<proteinExistence type="predicted"/>
<gene>
    <name evidence="1" type="ORF">D7M11_12685</name>
</gene>
<protein>
    <submittedName>
        <fullName evidence="1">Uncharacterized protein</fullName>
    </submittedName>
</protein>
<comment type="caution">
    <text evidence="1">The sequence shown here is derived from an EMBL/GenBank/DDBJ whole genome shotgun (WGS) entry which is preliminary data.</text>
</comment>
<dbReference type="Pfam" id="PF15585">
    <property type="entry name" value="Imm7"/>
    <property type="match status" value="1"/>
</dbReference>
<dbReference type="AlphaFoldDB" id="A0A3B0CIE7"/>
<evidence type="ECO:0000313" key="1">
    <source>
        <dbReference type="EMBL" id="RKN84344.1"/>
    </source>
</evidence>
<accession>A0A3B0CIE7</accession>
<dbReference type="EMBL" id="RBAH01000008">
    <property type="protein sequence ID" value="RKN84344.1"/>
    <property type="molecule type" value="Genomic_DNA"/>
</dbReference>
<dbReference type="InterPro" id="IPR028965">
    <property type="entry name" value="Imm7"/>
</dbReference>
<evidence type="ECO:0000313" key="2">
    <source>
        <dbReference type="Proteomes" id="UP000282311"/>
    </source>
</evidence>
<organism evidence="1 2">
    <name type="scientific">Paenibacillus ginsengarvi</name>
    <dbReference type="NCBI Taxonomy" id="400777"/>
    <lineage>
        <taxon>Bacteria</taxon>
        <taxon>Bacillati</taxon>
        <taxon>Bacillota</taxon>
        <taxon>Bacilli</taxon>
        <taxon>Bacillales</taxon>
        <taxon>Paenibacillaceae</taxon>
        <taxon>Paenibacillus</taxon>
    </lineage>
</organism>
<dbReference type="OrthoDB" id="4557988at2"/>
<reference evidence="1 2" key="1">
    <citation type="journal article" date="2007" name="Int. J. Syst. Evol. Microbiol.">
        <title>Paenibacillus ginsengarvi sp. nov., isolated from soil from ginseng cultivation.</title>
        <authorList>
            <person name="Yoon M.H."/>
            <person name="Ten L.N."/>
            <person name="Im W.T."/>
        </authorList>
    </citation>
    <scope>NUCLEOTIDE SEQUENCE [LARGE SCALE GENOMIC DNA]</scope>
    <source>
        <strain evidence="1 2">KCTC 13059</strain>
    </source>
</reference>
<name>A0A3B0CIE7_9BACL</name>
<dbReference type="Proteomes" id="UP000282311">
    <property type="component" value="Unassembled WGS sequence"/>
</dbReference>